<reference evidence="2 3" key="1">
    <citation type="submission" date="2018-05" db="EMBL/GenBank/DDBJ databases">
        <title>Paenibacillus flagellatus sp. nov., isolated from selenium mineral soil.</title>
        <authorList>
            <person name="Dai X."/>
        </authorList>
    </citation>
    <scope>NUCLEOTIDE SEQUENCE [LARGE SCALE GENOMIC DNA]</scope>
    <source>
        <strain evidence="2 3">DXL2</strain>
    </source>
</reference>
<dbReference type="AlphaFoldDB" id="A0A2V5JZR9"/>
<evidence type="ECO:0000256" key="1">
    <source>
        <dbReference type="SAM" id="SignalP"/>
    </source>
</evidence>
<sequence length="128" mass="13974">MKIHNTVPLALIAIVLSLFLAGCGSTPDVDLNAYNKEIDKIVKDSLGVVRKVDKEAGDWSVFYVTVSSDWYNTTETNKKRLAAMLHQKILQAANSAGAKRNVIMVVIKDQNGIKVAEVNASGDVEIKM</sequence>
<feature type="chain" id="PRO_5038902975" evidence="1">
    <location>
        <begin position="21"/>
        <end position="128"/>
    </location>
</feature>
<dbReference type="Proteomes" id="UP000247476">
    <property type="component" value="Unassembled WGS sequence"/>
</dbReference>
<gene>
    <name evidence="2" type="ORF">DLM86_19885</name>
</gene>
<keyword evidence="3" id="KW-1185">Reference proteome</keyword>
<organism evidence="2 3">
    <name type="scientific">Paenibacillus flagellatus</name>
    <dbReference type="NCBI Taxonomy" id="2211139"/>
    <lineage>
        <taxon>Bacteria</taxon>
        <taxon>Bacillati</taxon>
        <taxon>Bacillota</taxon>
        <taxon>Bacilli</taxon>
        <taxon>Bacillales</taxon>
        <taxon>Paenibacillaceae</taxon>
        <taxon>Paenibacillus</taxon>
    </lineage>
</organism>
<evidence type="ECO:0000313" key="3">
    <source>
        <dbReference type="Proteomes" id="UP000247476"/>
    </source>
</evidence>
<dbReference type="EMBL" id="QJVJ01000009">
    <property type="protein sequence ID" value="PYI52445.1"/>
    <property type="molecule type" value="Genomic_DNA"/>
</dbReference>
<dbReference type="RefSeq" id="WP_110841814.1">
    <property type="nucleotide sequence ID" value="NZ_QJVJ01000009.1"/>
</dbReference>
<name>A0A2V5JZR9_9BACL</name>
<accession>A0A2V5JZR9</accession>
<keyword evidence="1" id="KW-0732">Signal</keyword>
<proteinExistence type="predicted"/>
<evidence type="ECO:0000313" key="2">
    <source>
        <dbReference type="EMBL" id="PYI52445.1"/>
    </source>
</evidence>
<dbReference type="PROSITE" id="PS51257">
    <property type="entry name" value="PROKAR_LIPOPROTEIN"/>
    <property type="match status" value="1"/>
</dbReference>
<protein>
    <submittedName>
        <fullName evidence="2">Uncharacterized protein</fullName>
    </submittedName>
</protein>
<feature type="signal peptide" evidence="1">
    <location>
        <begin position="1"/>
        <end position="20"/>
    </location>
</feature>
<comment type="caution">
    <text evidence="2">The sequence shown here is derived from an EMBL/GenBank/DDBJ whole genome shotgun (WGS) entry which is preliminary data.</text>
</comment>